<proteinExistence type="predicted"/>
<dbReference type="Proteomes" id="UP001161247">
    <property type="component" value="Chromosome 5"/>
</dbReference>
<evidence type="ECO:0000313" key="5">
    <source>
        <dbReference type="Proteomes" id="UP001161247"/>
    </source>
</evidence>
<keyword evidence="5" id="KW-1185">Reference proteome</keyword>
<keyword evidence="2" id="KW-0131">Cell cycle</keyword>
<dbReference type="AlphaFoldDB" id="A0AAV1DM22"/>
<sequence length="163" mass="17922">MGFSDSPKKAFLPSSAGVDKDSSPSSSNVANHIIGCNIFLSSTEKMGACRFDDRRKKDEEDMEFFASLKVKLPAVTEEEDMEEEVVDGLSTPTSSDHKIPALVCPPAPRKPKTIPSAAAAAAIKRNRCRKRVFLDLTNEVESMFPESVRADFGNKIKKVRKES</sequence>
<name>A0AAV1DM22_OLDCO</name>
<evidence type="ECO:0000256" key="1">
    <source>
        <dbReference type="ARBA" id="ARBA00023013"/>
    </source>
</evidence>
<protein>
    <submittedName>
        <fullName evidence="4">OLC1v1007617C1</fullName>
    </submittedName>
</protein>
<reference evidence="4" key="1">
    <citation type="submission" date="2023-03" db="EMBL/GenBank/DDBJ databases">
        <authorList>
            <person name="Julca I."/>
        </authorList>
    </citation>
    <scope>NUCLEOTIDE SEQUENCE</scope>
</reference>
<dbReference type="InterPro" id="IPR040389">
    <property type="entry name" value="SMR"/>
</dbReference>
<feature type="region of interest" description="Disordered" evidence="3">
    <location>
        <begin position="79"/>
        <end position="113"/>
    </location>
</feature>
<dbReference type="GO" id="GO:0032875">
    <property type="term" value="P:regulation of DNA endoreduplication"/>
    <property type="evidence" value="ECO:0007669"/>
    <property type="project" value="InterPro"/>
</dbReference>
<evidence type="ECO:0000256" key="3">
    <source>
        <dbReference type="SAM" id="MobiDB-lite"/>
    </source>
</evidence>
<evidence type="ECO:0000256" key="2">
    <source>
        <dbReference type="ARBA" id="ARBA00023306"/>
    </source>
</evidence>
<evidence type="ECO:0000313" key="4">
    <source>
        <dbReference type="EMBL" id="CAI9108096.1"/>
    </source>
</evidence>
<dbReference type="GO" id="GO:0005634">
    <property type="term" value="C:nucleus"/>
    <property type="evidence" value="ECO:0007669"/>
    <property type="project" value="TreeGrafter"/>
</dbReference>
<dbReference type="PANTHER" id="PTHR33142">
    <property type="entry name" value="CYCLIN-DEPENDENT PROTEIN KINASE INHIBITOR SMR13"/>
    <property type="match status" value="1"/>
</dbReference>
<keyword evidence="1" id="KW-0649">Protein kinase inhibitor</keyword>
<organism evidence="4 5">
    <name type="scientific">Oldenlandia corymbosa var. corymbosa</name>
    <dbReference type="NCBI Taxonomy" id="529605"/>
    <lineage>
        <taxon>Eukaryota</taxon>
        <taxon>Viridiplantae</taxon>
        <taxon>Streptophyta</taxon>
        <taxon>Embryophyta</taxon>
        <taxon>Tracheophyta</taxon>
        <taxon>Spermatophyta</taxon>
        <taxon>Magnoliopsida</taxon>
        <taxon>eudicotyledons</taxon>
        <taxon>Gunneridae</taxon>
        <taxon>Pentapetalae</taxon>
        <taxon>asterids</taxon>
        <taxon>lamiids</taxon>
        <taxon>Gentianales</taxon>
        <taxon>Rubiaceae</taxon>
        <taxon>Rubioideae</taxon>
        <taxon>Spermacoceae</taxon>
        <taxon>Hedyotis-Oldenlandia complex</taxon>
        <taxon>Oldenlandia</taxon>
    </lineage>
</organism>
<accession>A0AAV1DM22</accession>
<gene>
    <name evidence="4" type="ORF">OLC1_LOCUS16244</name>
</gene>
<dbReference type="GO" id="GO:0004860">
    <property type="term" value="F:protein kinase inhibitor activity"/>
    <property type="evidence" value="ECO:0007669"/>
    <property type="project" value="UniProtKB-KW"/>
</dbReference>
<dbReference type="PANTHER" id="PTHR33142:SF66">
    <property type="entry name" value="CYCLIN-DEPENDENT PROTEIN KINASE INHIBITOR SMR3"/>
    <property type="match status" value="1"/>
</dbReference>
<feature type="region of interest" description="Disordered" evidence="3">
    <location>
        <begin position="1"/>
        <end position="29"/>
    </location>
</feature>
<dbReference type="EMBL" id="OX459122">
    <property type="protein sequence ID" value="CAI9108096.1"/>
    <property type="molecule type" value="Genomic_DNA"/>
</dbReference>